<proteinExistence type="predicted"/>
<dbReference type="PANTHER" id="PTHR35910:SF6">
    <property type="entry name" value="2EXR DOMAIN-CONTAINING PROTEIN"/>
    <property type="match status" value="1"/>
</dbReference>
<dbReference type="OrthoDB" id="3557569at2759"/>
<evidence type="ECO:0000313" key="2">
    <source>
        <dbReference type="EMBL" id="KAF4634366.1"/>
    </source>
</evidence>
<comment type="caution">
    <text evidence="2">The sequence shown here is derived from an EMBL/GenBank/DDBJ whole genome shotgun (WGS) entry which is preliminary data.</text>
</comment>
<keyword evidence="3" id="KW-1185">Reference proteome</keyword>
<sequence length="426" mass="48264">MATPNESQQPLQEESSTIIQERIHAREQARLSLKPEEKWPLSTLRAENPPKNQPQNPLITTVPNHGAIDSSWPDYPYIAASSPDAAEEKLDIAALLEPYRSLENTVHEFPFPVSRMRVGAESQHQQFSQFTLFPLLPMELRLKIWRFAMDNGARFIEAQVCTLFKHHYTGRTQTFGIQVDQISMYCLGHDFALAALFGVAGMKRVCKESRECALSLESEGQKVVLRPLPVAQRNPRLFEPLANPKQELRGISFVPERDTVFFRFLDNPTDNEIESLKLCHESPDEGIQTLSRFLIGIENKYLIQHLALPLNSLVLPTGYSWNLTLAAMQNLKTLTLVLGEKDANILGDESGYLVDLEEWFEDGRERSVRVDEFLIDVGVLGKFMEGDFYHRATNAAVVANFPNGLDGMGWKKRKICVRVVGWKRGG</sequence>
<dbReference type="InterPro" id="IPR045518">
    <property type="entry name" value="2EXR"/>
</dbReference>
<evidence type="ECO:0000259" key="1">
    <source>
        <dbReference type="Pfam" id="PF20150"/>
    </source>
</evidence>
<reference evidence="2 3" key="1">
    <citation type="submission" date="2020-03" db="EMBL/GenBank/DDBJ databases">
        <title>Draft Genome Sequence of Cudoniella acicularis.</title>
        <authorList>
            <person name="Buettner E."/>
            <person name="Kellner H."/>
        </authorList>
    </citation>
    <scope>NUCLEOTIDE SEQUENCE [LARGE SCALE GENOMIC DNA]</scope>
    <source>
        <strain evidence="2 3">DSM 108380</strain>
    </source>
</reference>
<dbReference type="Proteomes" id="UP000566819">
    <property type="component" value="Unassembled WGS sequence"/>
</dbReference>
<evidence type="ECO:0000313" key="3">
    <source>
        <dbReference type="Proteomes" id="UP000566819"/>
    </source>
</evidence>
<dbReference type="PANTHER" id="PTHR35910">
    <property type="entry name" value="2EXR DOMAIN-CONTAINING PROTEIN"/>
    <property type="match status" value="1"/>
</dbReference>
<feature type="domain" description="2EXR" evidence="1">
    <location>
        <begin position="130"/>
        <end position="259"/>
    </location>
</feature>
<organism evidence="2 3">
    <name type="scientific">Cudoniella acicularis</name>
    <dbReference type="NCBI Taxonomy" id="354080"/>
    <lineage>
        <taxon>Eukaryota</taxon>
        <taxon>Fungi</taxon>
        <taxon>Dikarya</taxon>
        <taxon>Ascomycota</taxon>
        <taxon>Pezizomycotina</taxon>
        <taxon>Leotiomycetes</taxon>
        <taxon>Helotiales</taxon>
        <taxon>Tricladiaceae</taxon>
        <taxon>Cudoniella</taxon>
    </lineage>
</organism>
<name>A0A8H4RS13_9HELO</name>
<dbReference type="EMBL" id="JAAMPI010000189">
    <property type="protein sequence ID" value="KAF4634366.1"/>
    <property type="molecule type" value="Genomic_DNA"/>
</dbReference>
<dbReference type="AlphaFoldDB" id="A0A8H4RS13"/>
<gene>
    <name evidence="2" type="ORF">G7Y89_g3732</name>
</gene>
<accession>A0A8H4RS13</accession>
<dbReference type="Pfam" id="PF20150">
    <property type="entry name" value="2EXR"/>
    <property type="match status" value="1"/>
</dbReference>
<protein>
    <recommendedName>
        <fullName evidence="1">2EXR domain-containing protein</fullName>
    </recommendedName>
</protein>